<gene>
    <name evidence="2" type="ORF">ACFOSH_21760</name>
</gene>
<organism evidence="2 3">
    <name type="scientific">Amycolatopsis speibonae</name>
    <dbReference type="NCBI Taxonomy" id="1450224"/>
    <lineage>
        <taxon>Bacteria</taxon>
        <taxon>Bacillati</taxon>
        <taxon>Actinomycetota</taxon>
        <taxon>Actinomycetes</taxon>
        <taxon>Pseudonocardiales</taxon>
        <taxon>Pseudonocardiaceae</taxon>
        <taxon>Amycolatopsis</taxon>
    </lineage>
</organism>
<feature type="transmembrane region" description="Helical" evidence="1">
    <location>
        <begin position="27"/>
        <end position="46"/>
    </location>
</feature>
<evidence type="ECO:0000313" key="2">
    <source>
        <dbReference type="EMBL" id="MFC3452069.1"/>
    </source>
</evidence>
<keyword evidence="1" id="KW-0812">Transmembrane</keyword>
<keyword evidence="1" id="KW-0472">Membrane</keyword>
<protein>
    <recommendedName>
        <fullName evidence="4">PH domain-containing protein</fullName>
    </recommendedName>
</protein>
<dbReference type="EMBL" id="JBHRWK010000029">
    <property type="protein sequence ID" value="MFC3452069.1"/>
    <property type="molecule type" value="Genomic_DNA"/>
</dbReference>
<accession>A0ABV7P2B3</accession>
<dbReference type="RefSeq" id="WP_378240856.1">
    <property type="nucleotide sequence ID" value="NZ_JBHRWK010000029.1"/>
</dbReference>
<dbReference type="Proteomes" id="UP001595645">
    <property type="component" value="Unassembled WGS sequence"/>
</dbReference>
<keyword evidence="1" id="KW-1133">Transmembrane helix</keyword>
<sequence length="159" mass="17868">MIPTHLKATAAEHGLGEYVRRYRRRPGAVGTFFAFAPLVGALVLGIRESDPAATLGILLFLWPPLFLTWCVSTRRRLDGGIYVFTGGFADVHGRKVLGTITWPEVRSVEYKTRSLWAGLIPVAYTTRCVIELRNFRKIELDGSYRTLERLAEDLHAHAV</sequence>
<evidence type="ECO:0000256" key="1">
    <source>
        <dbReference type="SAM" id="Phobius"/>
    </source>
</evidence>
<evidence type="ECO:0008006" key="4">
    <source>
        <dbReference type="Google" id="ProtNLM"/>
    </source>
</evidence>
<evidence type="ECO:0000313" key="3">
    <source>
        <dbReference type="Proteomes" id="UP001595645"/>
    </source>
</evidence>
<proteinExistence type="predicted"/>
<reference evidence="3" key="1">
    <citation type="journal article" date="2019" name="Int. J. Syst. Evol. Microbiol.">
        <title>The Global Catalogue of Microorganisms (GCM) 10K type strain sequencing project: providing services to taxonomists for standard genome sequencing and annotation.</title>
        <authorList>
            <consortium name="The Broad Institute Genomics Platform"/>
            <consortium name="The Broad Institute Genome Sequencing Center for Infectious Disease"/>
            <person name="Wu L."/>
            <person name="Ma J."/>
        </authorList>
    </citation>
    <scope>NUCLEOTIDE SEQUENCE [LARGE SCALE GENOMIC DNA]</scope>
    <source>
        <strain evidence="3">CGMCC 4.7676</strain>
    </source>
</reference>
<keyword evidence="3" id="KW-1185">Reference proteome</keyword>
<feature type="transmembrane region" description="Helical" evidence="1">
    <location>
        <begin position="52"/>
        <end position="71"/>
    </location>
</feature>
<name>A0ABV7P2B3_9PSEU</name>
<comment type="caution">
    <text evidence="2">The sequence shown here is derived from an EMBL/GenBank/DDBJ whole genome shotgun (WGS) entry which is preliminary data.</text>
</comment>